<evidence type="ECO:0000256" key="2">
    <source>
        <dbReference type="ARBA" id="ARBA00005375"/>
    </source>
</evidence>
<evidence type="ECO:0000256" key="6">
    <source>
        <dbReference type="ARBA" id="ARBA00023157"/>
    </source>
</evidence>
<comment type="catalytic activity">
    <reaction evidence="1">
        <text>a phosphate monoester + H2O = an alcohol + phosphate</text>
        <dbReference type="Rhea" id="RHEA:15017"/>
        <dbReference type="ChEBI" id="CHEBI:15377"/>
        <dbReference type="ChEBI" id="CHEBI:30879"/>
        <dbReference type="ChEBI" id="CHEBI:43474"/>
        <dbReference type="ChEBI" id="CHEBI:67140"/>
        <dbReference type="EC" id="3.1.3.2"/>
    </reaction>
</comment>
<sequence>MSGVGAYHNPIWIQTRSGKLLWTIARNLEEAIGNNSTSRKFLAYSTHDVTIAALLDSMGVLKLALAPLGRPAFTAAVIFELWKTEKREPYLKVLFRRGSGFDKYIDLTTEVRGCNKTQFCPVDSFLEAMNEYENDDPEALCQVC</sequence>
<keyword evidence="4" id="KW-0732">Signal</keyword>
<comment type="similarity">
    <text evidence="2">Belongs to the histidine acid phosphatase family.</text>
</comment>
<dbReference type="GO" id="GO:0003993">
    <property type="term" value="F:acid phosphatase activity"/>
    <property type="evidence" value="ECO:0007669"/>
    <property type="project" value="UniProtKB-EC"/>
</dbReference>
<evidence type="ECO:0000256" key="4">
    <source>
        <dbReference type="ARBA" id="ARBA00022729"/>
    </source>
</evidence>
<gene>
    <name evidence="8" type="ORF">SVUK_LOCUS7216</name>
</gene>
<dbReference type="OrthoDB" id="10257284at2759"/>
<keyword evidence="9" id="KW-1185">Reference proteome</keyword>
<dbReference type="InterPro" id="IPR029033">
    <property type="entry name" value="His_PPase_superfam"/>
</dbReference>
<dbReference type="InterPro" id="IPR000560">
    <property type="entry name" value="His_Pase_clade-2"/>
</dbReference>
<dbReference type="PANTHER" id="PTHR11567:SF211">
    <property type="entry name" value="PROSTATIC ACID PHOSPHATASE"/>
    <property type="match status" value="1"/>
</dbReference>
<evidence type="ECO:0000256" key="3">
    <source>
        <dbReference type="ARBA" id="ARBA00012646"/>
    </source>
</evidence>
<evidence type="ECO:0000256" key="1">
    <source>
        <dbReference type="ARBA" id="ARBA00000032"/>
    </source>
</evidence>
<protein>
    <recommendedName>
        <fullName evidence="3">acid phosphatase</fullName>
        <ecNumber evidence="3">3.1.3.2</ecNumber>
    </recommendedName>
</protein>
<dbReference type="EMBL" id="UYYB01024280">
    <property type="protein sequence ID" value="VDM72218.1"/>
    <property type="molecule type" value="Genomic_DNA"/>
</dbReference>
<dbReference type="InterPro" id="IPR050645">
    <property type="entry name" value="Histidine_acid_phosphatase"/>
</dbReference>
<keyword evidence="7" id="KW-0325">Glycoprotein</keyword>
<keyword evidence="6" id="KW-1015">Disulfide bond</keyword>
<evidence type="ECO:0000313" key="8">
    <source>
        <dbReference type="EMBL" id="VDM72218.1"/>
    </source>
</evidence>
<dbReference type="EC" id="3.1.3.2" evidence="3"/>
<dbReference type="Pfam" id="PF00328">
    <property type="entry name" value="His_Phos_2"/>
    <property type="match status" value="1"/>
</dbReference>
<dbReference type="Proteomes" id="UP000270094">
    <property type="component" value="Unassembled WGS sequence"/>
</dbReference>
<evidence type="ECO:0000256" key="7">
    <source>
        <dbReference type="ARBA" id="ARBA00023180"/>
    </source>
</evidence>
<accession>A0A3P7KYN3</accession>
<dbReference type="SUPFAM" id="SSF53254">
    <property type="entry name" value="Phosphoglycerate mutase-like"/>
    <property type="match status" value="1"/>
</dbReference>
<keyword evidence="5" id="KW-0378">Hydrolase</keyword>
<evidence type="ECO:0000256" key="5">
    <source>
        <dbReference type="ARBA" id="ARBA00022801"/>
    </source>
</evidence>
<organism evidence="8 9">
    <name type="scientific">Strongylus vulgaris</name>
    <name type="common">Blood worm</name>
    <dbReference type="NCBI Taxonomy" id="40348"/>
    <lineage>
        <taxon>Eukaryota</taxon>
        <taxon>Metazoa</taxon>
        <taxon>Ecdysozoa</taxon>
        <taxon>Nematoda</taxon>
        <taxon>Chromadorea</taxon>
        <taxon>Rhabditida</taxon>
        <taxon>Rhabditina</taxon>
        <taxon>Rhabditomorpha</taxon>
        <taxon>Strongyloidea</taxon>
        <taxon>Strongylidae</taxon>
        <taxon>Strongylus</taxon>
    </lineage>
</organism>
<dbReference type="PANTHER" id="PTHR11567">
    <property type="entry name" value="ACID PHOSPHATASE-RELATED"/>
    <property type="match status" value="1"/>
</dbReference>
<dbReference type="Gene3D" id="3.40.50.1240">
    <property type="entry name" value="Phosphoglycerate mutase-like"/>
    <property type="match status" value="1"/>
</dbReference>
<reference evidence="8 9" key="1">
    <citation type="submission" date="2018-11" db="EMBL/GenBank/DDBJ databases">
        <authorList>
            <consortium name="Pathogen Informatics"/>
        </authorList>
    </citation>
    <scope>NUCLEOTIDE SEQUENCE [LARGE SCALE GENOMIC DNA]</scope>
</reference>
<proteinExistence type="inferred from homology"/>
<dbReference type="AlphaFoldDB" id="A0A3P7KYN3"/>
<name>A0A3P7KYN3_STRVU</name>
<evidence type="ECO:0000313" key="9">
    <source>
        <dbReference type="Proteomes" id="UP000270094"/>
    </source>
</evidence>